<gene>
    <name evidence="4" type="primary">Aste57867_24252</name>
    <name evidence="3" type="ORF">As57867_024177</name>
    <name evidence="4" type="ORF">ASTE57867_24252</name>
</gene>
<dbReference type="EMBL" id="CAADRA010007409">
    <property type="protein sequence ID" value="VFU00892.1"/>
    <property type="molecule type" value="Genomic_DNA"/>
</dbReference>
<dbReference type="PANTHER" id="PTHR21254:SF1">
    <property type="entry name" value="C2 DOMAIN-CONTAINING PROTEIN 3"/>
    <property type="match status" value="1"/>
</dbReference>
<dbReference type="SUPFAM" id="SSF49562">
    <property type="entry name" value="C2 domain (Calcium/lipid-binding domain, CaLB)"/>
    <property type="match status" value="1"/>
</dbReference>
<evidence type="ECO:0000313" key="4">
    <source>
        <dbReference type="EMBL" id="VFU00892.1"/>
    </source>
</evidence>
<sequence>MSSVADETDESYSVRRSPTVISLGSLPPQVDGPVTGYVRLTVQLQIHTSASASSSSEWLVRVRWWGSMATFGQGDLLRQNQELCFPVHVPRDLFHRYLQDMAQLNFDVVEKRTHRVVGLADAPMSLEELEKFGGVRKDVVIAKKLDKENNGDDDIGKLTLHATLVWGDDEATREYPRQIDDGVRVWKNMDFPSHISPLKQAIQPKLEDRKQEIDSASMLAKLVEKGEMLKRAMQKAMEDKENEEVKDVPSILAAAKSFVEFEPETLFRVDEWSLLSRVQTSLQPSSDPFNTVPRGPTVPRMALEFFLCVDWIRNVDLKAIPRTPSMHIYVTHKAFFAATTFSSSWKKLTKCPSNIPLEHQVILPFALHESTWTFLETQQMVIEVWIRASTHPQLLGLVKLPLVPFTHYLRGKSKSEVEAEQDPYLGISNDNVSIKNPFEGTVVGSISCRLYLGNKQQIQFMQCKRNAIQRLQAWWKGCLARMNRTARVTQHAMPIRFDVDEVNQSNVTPIDAHATQTEVEVALFPDAEVQPNHSSPHDKIWSDENAPRHLSATSNENTPPKVKVEDETTDSHNAQSQESAMKIQRAYRRRRLLRHVSLDWSDDVSVHTPDVSTTSFGIDEETIELLNGPVRYDNVTDHARAGYRLVLEVSEPCSVPGGLEIRYLFHDSVSSLWWDGESATLNSSNEHVFRDAAFVSAMLALEVWSPRGKLVGHSMLYLAQFSNQEVWTPITWIQPEYQHISTLPLRVLYSQEPFRSSRHEVKTTSSKVLPATATICTHITSLDMNTECTGWSIFFKCTLGVGIELHPQSRGAEFHSELQQYVSYQTSSHVVMGAEPIDVHFDENVVVHPALLKSMQSHDVTIHVYHHVMDMDILIGSVGIPLATLLYRPQGIRGVFPLQQDPMHDGRIGVNVFFFHHANIVDAGNPVPTTRGSQSPVVSTTDISHVDLSIHDYKFLLDDSPVQSGSPPGTIPPQAQDLSHDEDDESTPHTLVCIEEARNLPLQNLCLPSVKATFNWADAHYSTHLSSPTTCPVWNYTQRLPLERDGCALLVSVWTCGPSSSDEMLVGCASIDLTMLKWTNEIHGWYHILNGDETSLGQLKLRIRRGETILLRESFSETTESDCDSSIGAILREMVEGLHVMDATLSNRVCREMSDDVGNNPSRETASSNGESRDDTCAPSEAPIPELELVIANRIAQDACLPAPFVDEKPAQDTTTTVVDLDVTSPCEQNKSLSHDIALEIEALQTKTGDSSDQIECPGTWDDDKLDMGALDIHGSVDEETKSEIDIHDDPLVSAIAQPESDVGSDDLDLDALNIHEQRLDTINFNPTMDPPIIVQDHTSDCCESEESTKLDLRDLDVFSRRQPSWSESDILNVSKPESIPKNPDHDPTLLLQVLEAMEELKIQVFSLTQKNDVMAQKISDIPTLVAETCRETLSASHVTSAAFDDTNFDPPLASSGAKAFDAATHDTTDVSFDDALIRDSTATQTLPIELKSTATSPRRGVEDDEATIAHDSVPSPRVHHTLVARAESASPVNSVAQPTPLHDERTHLAPPSAPRSPSTRPYEHPTYIYGLSLGITPPPNNLPHLDHSHPAIPRDWMDAMDLPRVFRVANKPDPVVTPRPLFDTETERIAKIMSGNLAHWLDDDSSDDECL</sequence>
<feature type="domain" description="C2" evidence="2">
    <location>
        <begin position="967"/>
        <end position="1086"/>
    </location>
</feature>
<feature type="region of interest" description="Disordered" evidence="1">
    <location>
        <begin position="1525"/>
        <end position="1564"/>
    </location>
</feature>
<evidence type="ECO:0000259" key="2">
    <source>
        <dbReference type="PROSITE" id="PS50004"/>
    </source>
</evidence>
<dbReference type="GO" id="GO:0060271">
    <property type="term" value="P:cilium assembly"/>
    <property type="evidence" value="ECO:0007669"/>
    <property type="project" value="TreeGrafter"/>
</dbReference>
<accession>A0A485LQ64</accession>
<dbReference type="GO" id="GO:0034451">
    <property type="term" value="C:centriolar satellite"/>
    <property type="evidence" value="ECO:0007669"/>
    <property type="project" value="TreeGrafter"/>
</dbReference>
<dbReference type="PANTHER" id="PTHR21254">
    <property type="entry name" value="C2 DOMAIN-CONTAINING PROTEIN 3"/>
    <property type="match status" value="1"/>
</dbReference>
<dbReference type="InterPro" id="IPR035892">
    <property type="entry name" value="C2_domain_sf"/>
</dbReference>
<dbReference type="PROSITE" id="PS50004">
    <property type="entry name" value="C2"/>
    <property type="match status" value="1"/>
</dbReference>
<proteinExistence type="predicted"/>
<dbReference type="GO" id="GO:0071539">
    <property type="term" value="P:protein localization to centrosome"/>
    <property type="evidence" value="ECO:0007669"/>
    <property type="project" value="TreeGrafter"/>
</dbReference>
<reference evidence="4 5" key="1">
    <citation type="submission" date="2019-03" db="EMBL/GenBank/DDBJ databases">
        <authorList>
            <person name="Gaulin E."/>
            <person name="Dumas B."/>
        </authorList>
    </citation>
    <scope>NUCLEOTIDE SEQUENCE [LARGE SCALE GENOMIC DNA]</scope>
    <source>
        <strain evidence="4">CBS 568.67</strain>
    </source>
</reference>
<protein>
    <submittedName>
        <fullName evidence="4">Aste57867_24252 protein</fullName>
    </submittedName>
</protein>
<dbReference type="EMBL" id="VJMH01007383">
    <property type="protein sequence ID" value="KAF0683690.1"/>
    <property type="molecule type" value="Genomic_DNA"/>
</dbReference>
<organism evidence="4 5">
    <name type="scientific">Aphanomyces stellatus</name>
    <dbReference type="NCBI Taxonomy" id="120398"/>
    <lineage>
        <taxon>Eukaryota</taxon>
        <taxon>Sar</taxon>
        <taxon>Stramenopiles</taxon>
        <taxon>Oomycota</taxon>
        <taxon>Saprolegniomycetes</taxon>
        <taxon>Saprolegniales</taxon>
        <taxon>Verrucalvaceae</taxon>
        <taxon>Aphanomyces</taxon>
    </lineage>
</organism>
<evidence type="ECO:0000313" key="5">
    <source>
        <dbReference type="Proteomes" id="UP000332933"/>
    </source>
</evidence>
<dbReference type="Gene3D" id="2.60.40.150">
    <property type="entry name" value="C2 domain"/>
    <property type="match status" value="1"/>
</dbReference>
<feature type="region of interest" description="Disordered" evidence="1">
    <location>
        <begin position="549"/>
        <end position="581"/>
    </location>
</feature>
<feature type="region of interest" description="Disordered" evidence="1">
    <location>
        <begin position="962"/>
        <end position="986"/>
    </location>
</feature>
<dbReference type="InterPro" id="IPR057537">
    <property type="entry name" value="C2_C2CD3_N"/>
</dbReference>
<feature type="compositionally biased region" description="Polar residues" evidence="1">
    <location>
        <begin position="1157"/>
        <end position="1170"/>
    </location>
</feature>
<dbReference type="CDD" id="cd00030">
    <property type="entry name" value="C2"/>
    <property type="match status" value="1"/>
</dbReference>
<keyword evidence="5" id="KW-1185">Reference proteome</keyword>
<dbReference type="Pfam" id="PF25339">
    <property type="entry name" value="C2_C2CD3_N"/>
    <property type="match status" value="1"/>
</dbReference>
<reference evidence="3" key="2">
    <citation type="submission" date="2019-06" db="EMBL/GenBank/DDBJ databases">
        <title>Genomics analysis of Aphanomyces spp. identifies a new class of oomycete effector associated with host adaptation.</title>
        <authorList>
            <person name="Gaulin E."/>
        </authorList>
    </citation>
    <scope>NUCLEOTIDE SEQUENCE</scope>
    <source>
        <strain evidence="3">CBS 578.67</strain>
    </source>
</reference>
<dbReference type="OrthoDB" id="79771at2759"/>
<dbReference type="Proteomes" id="UP000332933">
    <property type="component" value="Unassembled WGS sequence"/>
</dbReference>
<evidence type="ECO:0000256" key="1">
    <source>
        <dbReference type="SAM" id="MobiDB-lite"/>
    </source>
</evidence>
<feature type="region of interest" description="Disordered" evidence="1">
    <location>
        <begin position="1153"/>
        <end position="1180"/>
    </location>
</feature>
<dbReference type="GO" id="GO:0061511">
    <property type="term" value="P:centriole elongation"/>
    <property type="evidence" value="ECO:0007669"/>
    <property type="project" value="TreeGrafter"/>
</dbReference>
<dbReference type="GO" id="GO:0005814">
    <property type="term" value="C:centriole"/>
    <property type="evidence" value="ECO:0007669"/>
    <property type="project" value="TreeGrafter"/>
</dbReference>
<dbReference type="InterPro" id="IPR000008">
    <property type="entry name" value="C2_dom"/>
</dbReference>
<dbReference type="Pfam" id="PF00168">
    <property type="entry name" value="C2"/>
    <property type="match status" value="1"/>
</dbReference>
<evidence type="ECO:0000313" key="3">
    <source>
        <dbReference type="EMBL" id="KAF0683690.1"/>
    </source>
</evidence>
<name>A0A485LQ64_9STRA</name>